<evidence type="ECO:0000313" key="2">
    <source>
        <dbReference type="EMBL" id="GMN64876.1"/>
    </source>
</evidence>
<comment type="caution">
    <text evidence="2">The sequence shown here is derived from an EMBL/GenBank/DDBJ whole genome shotgun (WGS) entry which is preliminary data.</text>
</comment>
<accession>A0AA88E2W5</accession>
<feature type="compositionally biased region" description="Low complexity" evidence="1">
    <location>
        <begin position="24"/>
        <end position="38"/>
    </location>
</feature>
<evidence type="ECO:0000256" key="1">
    <source>
        <dbReference type="SAM" id="MobiDB-lite"/>
    </source>
</evidence>
<gene>
    <name evidence="2" type="ORF">TIFTF001_033946</name>
</gene>
<protein>
    <submittedName>
        <fullName evidence="2">Uncharacterized protein</fullName>
    </submittedName>
</protein>
<name>A0AA88E2W5_FICCA</name>
<keyword evidence="3" id="KW-1185">Reference proteome</keyword>
<reference evidence="2" key="1">
    <citation type="submission" date="2023-07" db="EMBL/GenBank/DDBJ databases">
        <title>draft genome sequence of fig (Ficus carica).</title>
        <authorList>
            <person name="Takahashi T."/>
            <person name="Nishimura K."/>
        </authorList>
    </citation>
    <scope>NUCLEOTIDE SEQUENCE</scope>
</reference>
<sequence length="52" mass="5766">MTTPDDADDLSSDLPDYWKFKIPTTGGSRTSTTTTASSEAHDLFRNSSHQFQ</sequence>
<dbReference type="EMBL" id="BTGU01000198">
    <property type="protein sequence ID" value="GMN64876.1"/>
    <property type="molecule type" value="Genomic_DNA"/>
</dbReference>
<dbReference type="AlphaFoldDB" id="A0AA88E2W5"/>
<evidence type="ECO:0000313" key="3">
    <source>
        <dbReference type="Proteomes" id="UP001187192"/>
    </source>
</evidence>
<dbReference type="Proteomes" id="UP001187192">
    <property type="component" value="Unassembled WGS sequence"/>
</dbReference>
<feature type="region of interest" description="Disordered" evidence="1">
    <location>
        <begin position="23"/>
        <end position="52"/>
    </location>
</feature>
<organism evidence="2 3">
    <name type="scientific">Ficus carica</name>
    <name type="common">Common fig</name>
    <dbReference type="NCBI Taxonomy" id="3494"/>
    <lineage>
        <taxon>Eukaryota</taxon>
        <taxon>Viridiplantae</taxon>
        <taxon>Streptophyta</taxon>
        <taxon>Embryophyta</taxon>
        <taxon>Tracheophyta</taxon>
        <taxon>Spermatophyta</taxon>
        <taxon>Magnoliopsida</taxon>
        <taxon>eudicotyledons</taxon>
        <taxon>Gunneridae</taxon>
        <taxon>Pentapetalae</taxon>
        <taxon>rosids</taxon>
        <taxon>fabids</taxon>
        <taxon>Rosales</taxon>
        <taxon>Moraceae</taxon>
        <taxon>Ficeae</taxon>
        <taxon>Ficus</taxon>
    </lineage>
</organism>
<proteinExistence type="predicted"/>